<evidence type="ECO:0000313" key="3">
    <source>
        <dbReference type="Proteomes" id="UP001236620"/>
    </source>
</evidence>
<accession>A0ABU0ND59</accession>
<organism evidence="2 3">
    <name type="scientific">Mycoplasma yeatsii</name>
    <dbReference type="NCBI Taxonomy" id="51365"/>
    <lineage>
        <taxon>Bacteria</taxon>
        <taxon>Bacillati</taxon>
        <taxon>Mycoplasmatota</taxon>
        <taxon>Mollicutes</taxon>
        <taxon>Mycoplasmataceae</taxon>
        <taxon>Mycoplasma</taxon>
    </lineage>
</organism>
<dbReference type="RefSeq" id="WP_307443772.1">
    <property type="nucleotide sequence ID" value="NZ_JAUSWP010000001.1"/>
</dbReference>
<keyword evidence="1" id="KW-0812">Transmembrane</keyword>
<keyword evidence="3" id="KW-1185">Reference proteome</keyword>
<evidence type="ECO:0000313" key="2">
    <source>
        <dbReference type="EMBL" id="MDQ0567393.1"/>
    </source>
</evidence>
<reference evidence="2" key="1">
    <citation type="submission" date="2023-07" db="EMBL/GenBank/DDBJ databases">
        <title>Genomic Encyclopedia of Type Strains, Phase IV (KMG-IV): sequencing the most valuable type-strain genomes for metagenomic binning, comparative biology and taxonomic classification.</title>
        <authorList>
            <person name="Goeker M."/>
        </authorList>
    </citation>
    <scope>NUCLEOTIDE SEQUENCE [LARGE SCALE GENOMIC DNA]</scope>
    <source>
        <strain evidence="2">DSM 22019</strain>
    </source>
</reference>
<keyword evidence="1" id="KW-0472">Membrane</keyword>
<protein>
    <submittedName>
        <fullName evidence="2">Uncharacterized protein</fullName>
    </submittedName>
</protein>
<dbReference type="EMBL" id="JAUSWP010000001">
    <property type="protein sequence ID" value="MDQ0567393.1"/>
    <property type="molecule type" value="Genomic_DNA"/>
</dbReference>
<feature type="transmembrane region" description="Helical" evidence="1">
    <location>
        <begin position="20"/>
        <end position="40"/>
    </location>
</feature>
<proteinExistence type="predicted"/>
<evidence type="ECO:0000256" key="1">
    <source>
        <dbReference type="SAM" id="Phobius"/>
    </source>
</evidence>
<dbReference type="Proteomes" id="UP001236620">
    <property type="component" value="Unassembled WGS sequence"/>
</dbReference>
<name>A0ABU0ND59_9MOLU</name>
<sequence>MFLLTESDNVNKATTNMPVWLIVIIFILGIIGVAVAAWGAKSGFSWREILNAKNKDSNKVKRILSTRKNYNWIEVSEAEESELMIIGVSFKNAVYSPDSIPVLLLKSLDFSKSIRDFKKDLETKKNYKKFFEYMHKMNFKKEDIIFIVIDKAESVEELDHSFNSWLSIVNAKSTGLN</sequence>
<keyword evidence="1" id="KW-1133">Transmembrane helix</keyword>
<gene>
    <name evidence="2" type="ORF">J2Z63_000014</name>
</gene>
<comment type="caution">
    <text evidence="2">The sequence shown here is derived from an EMBL/GenBank/DDBJ whole genome shotgun (WGS) entry which is preliminary data.</text>
</comment>